<sequence>MSHIKMHTRFCAITLIKTSPHLLPKKRLVFRATSHRNEKKKKPEDSFEEYSGFRVVRRFITGIINPF</sequence>
<evidence type="ECO:0000313" key="1">
    <source>
        <dbReference type="EMBL" id="TGK35262.1"/>
    </source>
</evidence>
<protein>
    <submittedName>
        <fullName evidence="1">Uncharacterized protein</fullName>
    </submittedName>
</protein>
<comment type="caution">
    <text evidence="1">The sequence shown here is derived from an EMBL/GenBank/DDBJ whole genome shotgun (WGS) entry which is preliminary data.</text>
</comment>
<dbReference type="Proteomes" id="UP000298277">
    <property type="component" value="Unassembled WGS sequence"/>
</dbReference>
<keyword evidence="2" id="KW-1185">Reference proteome</keyword>
<evidence type="ECO:0000313" key="2">
    <source>
        <dbReference type="Proteomes" id="UP000298277"/>
    </source>
</evidence>
<accession>A0A5F1YDI4</accession>
<dbReference type="AlphaFoldDB" id="A0A5F1YDI4"/>
<proteinExistence type="predicted"/>
<dbReference type="EMBL" id="RQFA01000032">
    <property type="protein sequence ID" value="TGK35262.1"/>
    <property type="molecule type" value="Genomic_DNA"/>
</dbReference>
<organism evidence="1 2">
    <name type="scientific">Leptospira gomenensis</name>
    <dbReference type="NCBI Taxonomy" id="2484974"/>
    <lineage>
        <taxon>Bacteria</taxon>
        <taxon>Pseudomonadati</taxon>
        <taxon>Spirochaetota</taxon>
        <taxon>Spirochaetia</taxon>
        <taxon>Leptospirales</taxon>
        <taxon>Leptospiraceae</taxon>
        <taxon>Leptospira</taxon>
    </lineage>
</organism>
<reference evidence="1" key="1">
    <citation type="journal article" date="2019" name="PLoS Negl. Trop. Dis.">
        <title>Revisiting the worldwide diversity of Leptospira species in the environment.</title>
        <authorList>
            <person name="Vincent A.T."/>
            <person name="Schiettekatte O."/>
            <person name="Bourhy P."/>
            <person name="Veyrier F.J."/>
            <person name="Picardeau M."/>
        </authorList>
    </citation>
    <scope>NUCLEOTIDE SEQUENCE [LARGE SCALE GENOMIC DNA]</scope>
    <source>
        <strain evidence="1">201800299</strain>
    </source>
</reference>
<name>A0A5F1YDI4_9LEPT</name>
<gene>
    <name evidence="1" type="ORF">EHQ17_07440</name>
</gene>